<accession>A0A1V6PBN3</accession>
<evidence type="ECO:0000256" key="1">
    <source>
        <dbReference type="SAM" id="MobiDB-lite"/>
    </source>
</evidence>
<evidence type="ECO:0000313" key="2">
    <source>
        <dbReference type="EMBL" id="OQD74440.1"/>
    </source>
</evidence>
<comment type="caution">
    <text evidence="2">The sequence shown here is derived from an EMBL/GenBank/DDBJ whole genome shotgun (WGS) entry which is preliminary data.</text>
</comment>
<feature type="compositionally biased region" description="Low complexity" evidence="1">
    <location>
        <begin position="29"/>
        <end position="56"/>
    </location>
</feature>
<feature type="compositionally biased region" description="Basic and acidic residues" evidence="1">
    <location>
        <begin position="205"/>
        <end position="215"/>
    </location>
</feature>
<dbReference type="OrthoDB" id="4188313at2759"/>
<organism evidence="2 3">
    <name type="scientific">Penicillium decumbens</name>
    <dbReference type="NCBI Taxonomy" id="69771"/>
    <lineage>
        <taxon>Eukaryota</taxon>
        <taxon>Fungi</taxon>
        <taxon>Dikarya</taxon>
        <taxon>Ascomycota</taxon>
        <taxon>Pezizomycotina</taxon>
        <taxon>Eurotiomycetes</taxon>
        <taxon>Eurotiomycetidae</taxon>
        <taxon>Eurotiales</taxon>
        <taxon>Aspergillaceae</taxon>
        <taxon>Penicillium</taxon>
    </lineage>
</organism>
<evidence type="ECO:0000313" key="3">
    <source>
        <dbReference type="Proteomes" id="UP000191522"/>
    </source>
</evidence>
<feature type="region of interest" description="Disordered" evidence="1">
    <location>
        <begin position="1"/>
        <end position="63"/>
    </location>
</feature>
<keyword evidence="3" id="KW-1185">Reference proteome</keyword>
<sequence>MERKLSEKANKMRQRFTFSRGSQGRRRASSMNSSRATSTPNSRPRSSTTPVSSNPPEIAWHNTGPSRYYDFIDEPGYFRPVSPLISRQEIEEDLEDEIIHACTMLVHDIEQKQPTLPFDAGVRSNTGRCSIVQASSETHSEFQDQIAHVSPHRAAANEFTACKPMHDSGVAFSAQSSERCGQFGRNSLSGTGASTGAGRFYGRRSSPEEQLERGRQRGQSFATDVTSLRSRSRSRTSSIDMFPYSPPQSNALWSHAITTDIPPFGNLFIETESFLGAEGMTWLRANDDMQRFGDTTSPSQVDEQVVPPPATAPLRFYSTRELSSEKTLGPSLHGGLSVRSLSFDDERDFPLDNNLHDIYSTQAYNAQTFYSLVVSPDANAQPRHKRKRASELFKRLAGLGMRRKGHDNIESRRHMVAAT</sequence>
<reference evidence="3" key="1">
    <citation type="journal article" date="2017" name="Nat. Microbiol.">
        <title>Global analysis of biosynthetic gene clusters reveals vast potential of secondary metabolite production in Penicillium species.</title>
        <authorList>
            <person name="Nielsen J.C."/>
            <person name="Grijseels S."/>
            <person name="Prigent S."/>
            <person name="Ji B."/>
            <person name="Dainat J."/>
            <person name="Nielsen K.F."/>
            <person name="Frisvad J.C."/>
            <person name="Workman M."/>
            <person name="Nielsen J."/>
        </authorList>
    </citation>
    <scope>NUCLEOTIDE SEQUENCE [LARGE SCALE GENOMIC DNA]</scope>
    <source>
        <strain evidence="3">IBT 11843</strain>
    </source>
</reference>
<dbReference type="STRING" id="69771.A0A1V6PBN3"/>
<dbReference type="EMBL" id="MDYL01000011">
    <property type="protein sequence ID" value="OQD74440.1"/>
    <property type="molecule type" value="Genomic_DNA"/>
</dbReference>
<feature type="compositionally biased region" description="Basic and acidic residues" evidence="1">
    <location>
        <begin position="1"/>
        <end position="10"/>
    </location>
</feature>
<feature type="region of interest" description="Disordered" evidence="1">
    <location>
        <begin position="184"/>
        <end position="240"/>
    </location>
</feature>
<name>A0A1V6PBN3_PENDC</name>
<dbReference type="Proteomes" id="UP000191522">
    <property type="component" value="Unassembled WGS sequence"/>
</dbReference>
<feature type="compositionally biased region" description="Low complexity" evidence="1">
    <location>
        <begin position="189"/>
        <end position="198"/>
    </location>
</feature>
<dbReference type="AlphaFoldDB" id="A0A1V6PBN3"/>
<gene>
    <name evidence="2" type="ORF">PENDEC_c011G00868</name>
</gene>
<protein>
    <submittedName>
        <fullName evidence="2">Uncharacterized protein</fullName>
    </submittedName>
</protein>
<proteinExistence type="predicted"/>